<accession>A0A644TWE7</accession>
<dbReference type="EMBL" id="VSSQ01000058">
    <property type="protein sequence ID" value="MPL71308.1"/>
    <property type="molecule type" value="Genomic_DNA"/>
</dbReference>
<sequence length="58" mass="6740">MNEEIEILTKIHEQLIIKNNIELYKLSLEQDIDIDTVIGNVIGLTERIQQEYIDGTLL</sequence>
<reference evidence="1" key="1">
    <citation type="submission" date="2019-08" db="EMBL/GenBank/DDBJ databases">
        <authorList>
            <person name="Kucharzyk K."/>
            <person name="Murdoch R.W."/>
            <person name="Higgins S."/>
            <person name="Loffler F."/>
        </authorList>
    </citation>
    <scope>NUCLEOTIDE SEQUENCE</scope>
</reference>
<name>A0A644TWE7_9ZZZZ</name>
<organism evidence="1">
    <name type="scientific">bioreactor metagenome</name>
    <dbReference type="NCBI Taxonomy" id="1076179"/>
    <lineage>
        <taxon>unclassified sequences</taxon>
        <taxon>metagenomes</taxon>
        <taxon>ecological metagenomes</taxon>
    </lineage>
</organism>
<evidence type="ECO:0000313" key="1">
    <source>
        <dbReference type="EMBL" id="MPL71308.1"/>
    </source>
</evidence>
<dbReference type="AlphaFoldDB" id="A0A644TWE7"/>
<protein>
    <submittedName>
        <fullName evidence="1">Uncharacterized protein</fullName>
    </submittedName>
</protein>
<gene>
    <name evidence="1" type="ORF">SDC9_17082</name>
</gene>
<comment type="caution">
    <text evidence="1">The sequence shown here is derived from an EMBL/GenBank/DDBJ whole genome shotgun (WGS) entry which is preliminary data.</text>
</comment>
<proteinExistence type="predicted"/>